<dbReference type="EnsemblMetazoa" id="PPA42719.1">
    <property type="protein sequence ID" value="PPA42719.1"/>
    <property type="gene ID" value="WBGene00281088"/>
</dbReference>
<gene>
    <name evidence="1" type="primary">WBGene00281088</name>
</gene>
<proteinExistence type="predicted"/>
<accession>A0A2A6BVQ4</accession>
<dbReference type="AlphaFoldDB" id="A0A2A6BVQ4"/>
<sequence>MSDREENLTGTSTYDVHYPCDVAVPTYTVSWNRTTPYSSFAVQIERTT</sequence>
<protein>
    <submittedName>
        <fullName evidence="1">Uncharacterized protein</fullName>
    </submittedName>
</protein>
<reference evidence="1" key="2">
    <citation type="submission" date="2022-06" db="UniProtKB">
        <authorList>
            <consortium name="EnsemblMetazoa"/>
        </authorList>
    </citation>
    <scope>IDENTIFICATION</scope>
    <source>
        <strain evidence="1">PS312</strain>
    </source>
</reference>
<evidence type="ECO:0000313" key="2">
    <source>
        <dbReference type="Proteomes" id="UP000005239"/>
    </source>
</evidence>
<accession>A0A8R1YYR7</accession>
<name>A0A2A6BVQ4_PRIPA</name>
<keyword evidence="2" id="KW-1185">Reference proteome</keyword>
<evidence type="ECO:0000313" key="1">
    <source>
        <dbReference type="EnsemblMetazoa" id="PPA42719.1"/>
    </source>
</evidence>
<reference evidence="2" key="1">
    <citation type="journal article" date="2008" name="Nat. Genet.">
        <title>The Pristionchus pacificus genome provides a unique perspective on nematode lifestyle and parasitism.</title>
        <authorList>
            <person name="Dieterich C."/>
            <person name="Clifton S.W."/>
            <person name="Schuster L.N."/>
            <person name="Chinwalla A."/>
            <person name="Delehaunty K."/>
            <person name="Dinkelacker I."/>
            <person name="Fulton L."/>
            <person name="Fulton R."/>
            <person name="Godfrey J."/>
            <person name="Minx P."/>
            <person name="Mitreva M."/>
            <person name="Roeseler W."/>
            <person name="Tian H."/>
            <person name="Witte H."/>
            <person name="Yang S.P."/>
            <person name="Wilson R.K."/>
            <person name="Sommer R.J."/>
        </authorList>
    </citation>
    <scope>NUCLEOTIDE SEQUENCE [LARGE SCALE GENOMIC DNA]</scope>
    <source>
        <strain evidence="2">PS312</strain>
    </source>
</reference>
<organism evidence="1 2">
    <name type="scientific">Pristionchus pacificus</name>
    <name type="common">Parasitic nematode worm</name>
    <dbReference type="NCBI Taxonomy" id="54126"/>
    <lineage>
        <taxon>Eukaryota</taxon>
        <taxon>Metazoa</taxon>
        <taxon>Ecdysozoa</taxon>
        <taxon>Nematoda</taxon>
        <taxon>Chromadorea</taxon>
        <taxon>Rhabditida</taxon>
        <taxon>Rhabditina</taxon>
        <taxon>Diplogasteromorpha</taxon>
        <taxon>Diplogasteroidea</taxon>
        <taxon>Neodiplogasteridae</taxon>
        <taxon>Pristionchus</taxon>
    </lineage>
</organism>
<dbReference type="Proteomes" id="UP000005239">
    <property type="component" value="Unassembled WGS sequence"/>
</dbReference>